<organism evidence="1">
    <name type="scientific">Anguilla anguilla</name>
    <name type="common">European freshwater eel</name>
    <name type="synonym">Muraena anguilla</name>
    <dbReference type="NCBI Taxonomy" id="7936"/>
    <lineage>
        <taxon>Eukaryota</taxon>
        <taxon>Metazoa</taxon>
        <taxon>Chordata</taxon>
        <taxon>Craniata</taxon>
        <taxon>Vertebrata</taxon>
        <taxon>Euteleostomi</taxon>
        <taxon>Actinopterygii</taxon>
        <taxon>Neopterygii</taxon>
        <taxon>Teleostei</taxon>
        <taxon>Anguilliformes</taxon>
        <taxon>Anguillidae</taxon>
        <taxon>Anguilla</taxon>
    </lineage>
</organism>
<protein>
    <submittedName>
        <fullName evidence="1">Uncharacterized protein</fullName>
    </submittedName>
</protein>
<proteinExistence type="predicted"/>
<evidence type="ECO:0000313" key="1">
    <source>
        <dbReference type="EMBL" id="JAH05484.1"/>
    </source>
</evidence>
<dbReference type="AlphaFoldDB" id="A0A0E9PLU5"/>
<dbReference type="EMBL" id="GBXM01103093">
    <property type="protein sequence ID" value="JAH05484.1"/>
    <property type="molecule type" value="Transcribed_RNA"/>
</dbReference>
<name>A0A0E9PLU5_ANGAN</name>
<reference evidence="1" key="1">
    <citation type="submission" date="2014-11" db="EMBL/GenBank/DDBJ databases">
        <authorList>
            <person name="Amaro Gonzalez C."/>
        </authorList>
    </citation>
    <scope>NUCLEOTIDE SEQUENCE</scope>
</reference>
<accession>A0A0E9PLU5</accession>
<sequence>MVCKIIYQQNNEFMITCGLFPFTVPTQNHAYSTKSISG</sequence>
<reference evidence="1" key="2">
    <citation type="journal article" date="2015" name="Fish Shellfish Immunol.">
        <title>Early steps in the European eel (Anguilla anguilla)-Vibrio vulnificus interaction in the gills: Role of the RtxA13 toxin.</title>
        <authorList>
            <person name="Callol A."/>
            <person name="Pajuelo D."/>
            <person name="Ebbesson L."/>
            <person name="Teles M."/>
            <person name="MacKenzie S."/>
            <person name="Amaro C."/>
        </authorList>
    </citation>
    <scope>NUCLEOTIDE SEQUENCE</scope>
</reference>